<evidence type="ECO:0000259" key="7">
    <source>
        <dbReference type="Pfam" id="PF25220"/>
    </source>
</evidence>
<accession>A0A7J6FES3</accession>
<dbReference type="Proteomes" id="UP000525078">
    <property type="component" value="Unassembled WGS sequence"/>
</dbReference>
<evidence type="ECO:0000256" key="3">
    <source>
        <dbReference type="ARBA" id="ARBA00023242"/>
    </source>
</evidence>
<gene>
    <name evidence="8" type="ORF">F8388_023067</name>
    <name evidence="9" type="ORF">G4B88_017300</name>
</gene>
<feature type="compositionally biased region" description="Polar residues" evidence="6">
    <location>
        <begin position="18"/>
        <end position="28"/>
    </location>
</feature>
<sequence length="647" mass="71582">MEGERRRRVRVRKPLFDCTNTKNTANTQSSRSPSFSSLRLKPQKPLFSSSTVNKLLTTNNDGNSAKNTDASQNVSLRPPQVASPPLRPPMLFSASGRGNTEVLDPCSVKGPGQTTAKRKSKIPPTEELFGDVITAGKRRNIGKENIDPNTCTLASKKIDVAQSVVPKKNTSESVYLSPPPIVSEALDPCSVDVHRPTSEERKDTITPTEELFEDALIAEKRRKKGKEIVDPNTCSPATKKIDIIQSTVQKENTSELVYLSSPPIVSKPLEPCSVNVHRQTSEKRKSTITPSEELIEDALIAEKRRKKGKEILDPNTCTPATKNIDITQSTVRKENTSELVYLSSPPIVSKPLDPCSVNIHRQTSEKRKSTITPIEELFEDALIAEKRRKKGKEIVDPNTCTPATKKIYITQSTVRKENTSDMVYLSSPPIISKALEPCSVNVNRQTSEKRRSTITPTEELFEDALIAEKRRNKGKGIVDPNTCIPPTKKIYITRSSVKKGKTSESFYPSPPPTVSSPSRPSSLSISGGNTVDPFKPCHIYSCRRTAQKRKCTAEASDERLSDLLRARKCKGKAIAEPVSCPPATKIQKIGENIRETGGNSVSKANTVPTKKGQKKALSQEFIEQQRAYFAEIDAFELQEEEVEYLSE</sequence>
<evidence type="ECO:0000256" key="6">
    <source>
        <dbReference type="SAM" id="MobiDB-lite"/>
    </source>
</evidence>
<dbReference type="GO" id="GO:0051301">
    <property type="term" value="P:cell division"/>
    <property type="evidence" value="ECO:0007669"/>
    <property type="project" value="UniProtKB-KW"/>
</dbReference>
<dbReference type="GO" id="GO:0005634">
    <property type="term" value="C:nucleus"/>
    <property type="evidence" value="ECO:0007669"/>
    <property type="project" value="UniProtKB-SubCell"/>
</dbReference>
<proteinExistence type="inferred from homology"/>
<evidence type="ECO:0000256" key="2">
    <source>
        <dbReference type="ARBA" id="ARBA00022776"/>
    </source>
</evidence>
<keyword evidence="3" id="KW-0539">Nucleus</keyword>
<dbReference type="Pfam" id="PF25220">
    <property type="entry name" value="Sororin_C"/>
    <property type="match status" value="1"/>
</dbReference>
<comment type="caution">
    <text evidence="8">The sequence shown here is derived from an EMBL/GenBank/DDBJ whole genome shotgun (WGS) entry which is preliminary data.</text>
</comment>
<dbReference type="PANTHER" id="PTHR35740">
    <property type="entry name" value="OS12G0111700 PROTEIN"/>
    <property type="match status" value="1"/>
</dbReference>
<comment type="similarity">
    <text evidence="5">Belongs to the sororin family.</text>
</comment>
<evidence type="ECO:0000313" key="8">
    <source>
        <dbReference type="EMBL" id="KAF4369203.1"/>
    </source>
</evidence>
<dbReference type="InterPro" id="IPR057337">
    <property type="entry name" value="Sororin_C"/>
</dbReference>
<feature type="compositionally biased region" description="Low complexity" evidence="6">
    <location>
        <begin position="515"/>
        <end position="526"/>
    </location>
</feature>
<evidence type="ECO:0000313" key="10">
    <source>
        <dbReference type="Proteomes" id="UP000525078"/>
    </source>
</evidence>
<keyword evidence="11" id="KW-1185">Reference proteome</keyword>
<feature type="compositionally biased region" description="Polar residues" evidence="6">
    <location>
        <begin position="46"/>
        <end position="75"/>
    </location>
</feature>
<dbReference type="EMBL" id="JAATIQ010000030">
    <property type="protein sequence ID" value="KAF4397819.1"/>
    <property type="molecule type" value="Genomic_DNA"/>
</dbReference>
<dbReference type="Proteomes" id="UP000583929">
    <property type="component" value="Unassembled WGS sequence"/>
</dbReference>
<organism evidence="8 10">
    <name type="scientific">Cannabis sativa</name>
    <name type="common">Hemp</name>
    <name type="synonym">Marijuana</name>
    <dbReference type="NCBI Taxonomy" id="3483"/>
    <lineage>
        <taxon>Eukaryota</taxon>
        <taxon>Viridiplantae</taxon>
        <taxon>Streptophyta</taxon>
        <taxon>Embryophyta</taxon>
        <taxon>Tracheophyta</taxon>
        <taxon>Spermatophyta</taxon>
        <taxon>Magnoliopsida</taxon>
        <taxon>eudicotyledons</taxon>
        <taxon>Gunneridae</taxon>
        <taxon>Pentapetalae</taxon>
        <taxon>rosids</taxon>
        <taxon>fabids</taxon>
        <taxon>Rosales</taxon>
        <taxon>Cannabaceae</taxon>
        <taxon>Cannabis</taxon>
    </lineage>
</organism>
<feature type="domain" description="Sororin C-terminal region" evidence="7">
    <location>
        <begin position="618"/>
        <end position="640"/>
    </location>
</feature>
<protein>
    <recommendedName>
        <fullName evidence="7">Sororin C-terminal region domain-containing protein</fullName>
    </recommendedName>
</protein>
<feature type="region of interest" description="Disordered" evidence="6">
    <location>
        <begin position="501"/>
        <end position="528"/>
    </location>
</feature>
<evidence type="ECO:0000256" key="4">
    <source>
        <dbReference type="ARBA" id="ARBA00023306"/>
    </source>
</evidence>
<feature type="compositionally biased region" description="Basic residues" evidence="6">
    <location>
        <begin position="1"/>
        <end position="13"/>
    </location>
</feature>
<feature type="compositionally biased region" description="Low complexity" evidence="6">
    <location>
        <begin position="29"/>
        <end position="40"/>
    </location>
</feature>
<keyword evidence="2" id="KW-0498">Mitosis</keyword>
<evidence type="ECO:0000256" key="1">
    <source>
        <dbReference type="ARBA" id="ARBA00022618"/>
    </source>
</evidence>
<keyword evidence="1" id="KW-0132">Cell division</keyword>
<evidence type="ECO:0000313" key="11">
    <source>
        <dbReference type="Proteomes" id="UP000583929"/>
    </source>
</evidence>
<reference evidence="10 11" key="1">
    <citation type="journal article" date="2020" name="bioRxiv">
        <title>Sequence and annotation of 42 cannabis genomes reveals extensive copy number variation in cannabinoid synthesis and pathogen resistance genes.</title>
        <authorList>
            <person name="Mckernan K.J."/>
            <person name="Helbert Y."/>
            <person name="Kane L.T."/>
            <person name="Ebling H."/>
            <person name="Zhang L."/>
            <person name="Liu B."/>
            <person name="Eaton Z."/>
            <person name="Mclaughlin S."/>
            <person name="Kingan S."/>
            <person name="Baybayan P."/>
            <person name="Concepcion G."/>
            <person name="Jordan M."/>
            <person name="Riva A."/>
            <person name="Barbazuk W."/>
            <person name="Harkins T."/>
        </authorList>
    </citation>
    <scope>NUCLEOTIDE SEQUENCE [LARGE SCALE GENOMIC DNA]</scope>
    <source>
        <strain evidence="10 11">cv. Jamaican Lion 4</strain>
        <strain evidence="9">Father</strain>
        <strain evidence="8">Mother</strain>
        <tissue evidence="8">Leaf</tissue>
    </source>
</reference>
<evidence type="ECO:0000256" key="5">
    <source>
        <dbReference type="ARBA" id="ARBA00093465"/>
    </source>
</evidence>
<evidence type="ECO:0000313" key="9">
    <source>
        <dbReference type="EMBL" id="KAF4397819.1"/>
    </source>
</evidence>
<name>A0A7J6FES3_CANSA</name>
<dbReference type="PANTHER" id="PTHR35740:SF1">
    <property type="entry name" value="OS12G0111700 PROTEIN"/>
    <property type="match status" value="1"/>
</dbReference>
<dbReference type="EMBL" id="JAATIP010000130">
    <property type="protein sequence ID" value="KAF4369203.1"/>
    <property type="molecule type" value="Genomic_DNA"/>
</dbReference>
<dbReference type="AlphaFoldDB" id="A0A7J6FES3"/>
<feature type="region of interest" description="Disordered" evidence="6">
    <location>
        <begin position="1"/>
        <end position="123"/>
    </location>
</feature>
<keyword evidence="4" id="KW-0131">Cell cycle</keyword>